<evidence type="ECO:0000256" key="2">
    <source>
        <dbReference type="ARBA" id="ARBA00022741"/>
    </source>
</evidence>
<dbReference type="PRINTS" id="PR00094">
    <property type="entry name" value="ADENYLTKNASE"/>
</dbReference>
<dbReference type="NCBIfam" id="NF001381">
    <property type="entry name" value="PRK00279.1-3"/>
    <property type="match status" value="1"/>
</dbReference>
<organism evidence="9 10">
    <name type="scientific">Steinernema glaseri</name>
    <dbReference type="NCBI Taxonomy" id="37863"/>
    <lineage>
        <taxon>Eukaryota</taxon>
        <taxon>Metazoa</taxon>
        <taxon>Ecdysozoa</taxon>
        <taxon>Nematoda</taxon>
        <taxon>Chromadorea</taxon>
        <taxon>Rhabditida</taxon>
        <taxon>Tylenchina</taxon>
        <taxon>Panagrolaimomorpha</taxon>
        <taxon>Strongyloidoidea</taxon>
        <taxon>Steinernematidae</taxon>
        <taxon>Steinernema</taxon>
    </lineage>
</organism>
<dbReference type="PROSITE" id="PS00113">
    <property type="entry name" value="ADENYLATE_KINASE"/>
    <property type="match status" value="1"/>
</dbReference>
<keyword evidence="6" id="KW-0963">Cytoplasm</keyword>
<dbReference type="AlphaFoldDB" id="A0A1I7XVY1"/>
<evidence type="ECO:0000259" key="8">
    <source>
        <dbReference type="Pfam" id="PF05191"/>
    </source>
</evidence>
<keyword evidence="1 6" id="KW-0808">Transferase</keyword>
<comment type="catalytic activity">
    <reaction evidence="6">
        <text>AMP + ATP = 2 ADP</text>
        <dbReference type="Rhea" id="RHEA:12973"/>
        <dbReference type="ChEBI" id="CHEBI:30616"/>
        <dbReference type="ChEBI" id="CHEBI:456215"/>
        <dbReference type="ChEBI" id="CHEBI:456216"/>
        <dbReference type="EC" id="2.7.4.3"/>
    </reaction>
</comment>
<evidence type="ECO:0000256" key="7">
    <source>
        <dbReference type="SAM" id="SignalP"/>
    </source>
</evidence>
<protein>
    <recommendedName>
        <fullName evidence="6">Adenylate kinase</fullName>
        <ecNumber evidence="6">2.7.4.3</ecNumber>
    </recommendedName>
    <alternativeName>
        <fullName evidence="6">ATP-AMP transphosphorylase</fullName>
    </alternativeName>
    <alternativeName>
        <fullName evidence="6">ATP:AMP phosphotransferase</fullName>
    </alternativeName>
    <alternativeName>
        <fullName evidence="6">Adenylate kinase cytosolic and mitochondrial</fullName>
    </alternativeName>
    <alternativeName>
        <fullName evidence="6">Adenylate monophosphate kinase</fullName>
    </alternativeName>
</protein>
<comment type="similarity">
    <text evidence="6">Belongs to the adenylate kinase family. AK2 subfamily.</text>
</comment>
<feature type="binding site" evidence="6">
    <location>
        <begin position="177"/>
        <end position="178"/>
    </location>
    <ligand>
        <name>ATP</name>
        <dbReference type="ChEBI" id="CHEBI:30616"/>
    </ligand>
</feature>
<feature type="binding site" evidence="6">
    <location>
        <begin position="98"/>
        <end position="100"/>
    </location>
    <ligand>
        <name>AMP</name>
        <dbReference type="ChEBI" id="CHEBI:456215"/>
    </ligand>
</feature>
<dbReference type="InterPro" id="IPR006259">
    <property type="entry name" value="Adenyl_kin_sub"/>
</dbReference>
<feature type="binding site" evidence="6">
    <location>
        <position position="133"/>
    </location>
    <ligand>
        <name>AMP</name>
        <dbReference type="ChEBI" id="CHEBI:456215"/>
    </ligand>
</feature>
<dbReference type="HAMAP" id="MF_03168">
    <property type="entry name" value="Adenylate_kinase_AK2"/>
    <property type="match status" value="1"/>
</dbReference>
<dbReference type="GO" id="GO:0046033">
    <property type="term" value="P:AMP metabolic process"/>
    <property type="evidence" value="ECO:0007669"/>
    <property type="project" value="UniProtKB-UniRule"/>
</dbReference>
<evidence type="ECO:0000313" key="9">
    <source>
        <dbReference type="Proteomes" id="UP000095287"/>
    </source>
</evidence>
<dbReference type="GO" id="GO:0005524">
    <property type="term" value="F:ATP binding"/>
    <property type="evidence" value="ECO:0007669"/>
    <property type="project" value="UniProtKB-KW"/>
</dbReference>
<keyword evidence="4 6" id="KW-0067">ATP-binding</keyword>
<comment type="subcellular location">
    <subcellularLocation>
        <location evidence="6">Cytoplasm</location>
        <location evidence="6">Cytosol</location>
    </subcellularLocation>
    <subcellularLocation>
        <location evidence="6">Mitochondrion intermembrane space</location>
    </subcellularLocation>
    <text evidence="6">Predominantly mitochondrial.</text>
</comment>
<dbReference type="InterPro" id="IPR028587">
    <property type="entry name" value="AK2"/>
</dbReference>
<feature type="domain" description="Adenylate kinase active site lid" evidence="8">
    <location>
        <begin position="168"/>
        <end position="203"/>
    </location>
</feature>
<feature type="region of interest" description="NMPbind" evidence="6">
    <location>
        <begin position="71"/>
        <end position="100"/>
    </location>
</feature>
<feature type="binding site" evidence="6">
    <location>
        <begin position="126"/>
        <end position="129"/>
    </location>
    <ligand>
        <name>AMP</name>
        <dbReference type="ChEBI" id="CHEBI:456215"/>
    </ligand>
</feature>
<dbReference type="Proteomes" id="UP000095287">
    <property type="component" value="Unplaced"/>
</dbReference>
<dbReference type="CDD" id="cd01428">
    <property type="entry name" value="ADK"/>
    <property type="match status" value="1"/>
</dbReference>
<comment type="function">
    <text evidence="6">Catalyzes the reversible transfer of the terminal phosphate group between ATP and AMP. Plays an important role in cellular energy homeostasis and in adenine nucleotide metabolism. Adenylate kinase activity is critical for regulation of the phosphate utilization and the AMP de novo biosynthesis pathways.</text>
</comment>
<dbReference type="SUPFAM" id="SSF52540">
    <property type="entry name" value="P-loop containing nucleoside triphosphate hydrolases"/>
    <property type="match status" value="1"/>
</dbReference>
<evidence type="ECO:0000256" key="5">
    <source>
        <dbReference type="ARBA" id="ARBA00023128"/>
    </source>
</evidence>
<evidence type="ECO:0000256" key="4">
    <source>
        <dbReference type="ARBA" id="ARBA00022840"/>
    </source>
</evidence>
<dbReference type="Gene3D" id="3.40.50.300">
    <property type="entry name" value="P-loop containing nucleotide triphosphate hydrolases"/>
    <property type="match status" value="1"/>
</dbReference>
<keyword evidence="9" id="KW-1185">Reference proteome</keyword>
<feature type="chain" id="PRO_5009311543" description="Adenylate kinase" evidence="7">
    <location>
        <begin position="20"/>
        <end position="266"/>
    </location>
</feature>
<feature type="signal peptide" evidence="7">
    <location>
        <begin position="1"/>
        <end position="19"/>
    </location>
</feature>
<evidence type="ECO:0000256" key="1">
    <source>
        <dbReference type="ARBA" id="ARBA00022679"/>
    </source>
</evidence>
<dbReference type="HAMAP" id="MF_00235">
    <property type="entry name" value="Adenylate_kinase_Adk"/>
    <property type="match status" value="1"/>
</dbReference>
<keyword evidence="3 6" id="KW-0418">Kinase</keyword>
<feature type="binding site" evidence="6">
    <location>
        <position position="240"/>
    </location>
    <ligand>
        <name>ATP</name>
        <dbReference type="ChEBI" id="CHEBI:30616"/>
    </ligand>
</feature>
<dbReference type="PANTHER" id="PTHR23359">
    <property type="entry name" value="NUCLEOTIDE KINASE"/>
    <property type="match status" value="1"/>
</dbReference>
<dbReference type="NCBIfam" id="TIGR01351">
    <property type="entry name" value="adk"/>
    <property type="match status" value="1"/>
</dbReference>
<feature type="binding site" evidence="6">
    <location>
        <position position="77"/>
    </location>
    <ligand>
        <name>AMP</name>
        <dbReference type="ChEBI" id="CHEBI:456215"/>
    </ligand>
</feature>
<keyword evidence="7" id="KW-0732">Signal</keyword>
<dbReference type="Pfam" id="PF05191">
    <property type="entry name" value="ADK_lid"/>
    <property type="match status" value="1"/>
</dbReference>
<accession>A0A1I7XVY1</accession>
<name>A0A1I7XVY1_9BILA</name>
<dbReference type="GO" id="GO:0004017">
    <property type="term" value="F:AMP kinase activity"/>
    <property type="evidence" value="ECO:0007669"/>
    <property type="project" value="UniProtKB-UniRule"/>
</dbReference>
<dbReference type="GO" id="GO:0005758">
    <property type="term" value="C:mitochondrial intermembrane space"/>
    <property type="evidence" value="ECO:0007669"/>
    <property type="project" value="UniProtKB-SubCell"/>
</dbReference>
<feature type="region of interest" description="LID" evidence="6">
    <location>
        <begin position="167"/>
        <end position="204"/>
    </location>
</feature>
<dbReference type="WBParaSite" id="L893_g10150.t1">
    <property type="protein sequence ID" value="L893_g10150.t1"/>
    <property type="gene ID" value="L893_g10150"/>
</dbReference>
<dbReference type="GO" id="GO:0046034">
    <property type="term" value="P:ATP metabolic process"/>
    <property type="evidence" value="ECO:0007669"/>
    <property type="project" value="UniProtKB-UniRule"/>
</dbReference>
<keyword evidence="5 6" id="KW-0496">Mitochondrion</keyword>
<reference evidence="10" key="1">
    <citation type="submission" date="2016-11" db="UniProtKB">
        <authorList>
            <consortium name="WormBaseParasite"/>
        </authorList>
    </citation>
    <scope>IDENTIFICATION</scope>
</reference>
<dbReference type="InterPro" id="IPR033690">
    <property type="entry name" value="Adenylat_kinase_CS"/>
</dbReference>
<feature type="binding site" evidence="6">
    <location>
        <begin position="51"/>
        <end position="56"/>
    </location>
    <ligand>
        <name>ATP</name>
        <dbReference type="ChEBI" id="CHEBI:30616"/>
    </ligand>
</feature>
<feature type="binding site" evidence="6">
    <location>
        <position position="212"/>
    </location>
    <ligand>
        <name>AMP</name>
        <dbReference type="ChEBI" id="CHEBI:456215"/>
    </ligand>
</feature>
<dbReference type="NCBIfam" id="NF011100">
    <property type="entry name" value="PRK14527.1"/>
    <property type="match status" value="1"/>
</dbReference>
<dbReference type="InterPro" id="IPR000850">
    <property type="entry name" value="Adenylat/UMP-CMP_kin"/>
</dbReference>
<dbReference type="GO" id="GO:0005829">
    <property type="term" value="C:cytosol"/>
    <property type="evidence" value="ECO:0007669"/>
    <property type="project" value="UniProtKB-SubCell"/>
</dbReference>
<dbReference type="FunFam" id="3.40.50.300:FF:000106">
    <property type="entry name" value="Adenylate kinase mitochondrial"/>
    <property type="match status" value="1"/>
</dbReference>
<comment type="subunit">
    <text evidence="6">Monomer.</text>
</comment>
<dbReference type="InterPro" id="IPR027417">
    <property type="entry name" value="P-loop_NTPase"/>
</dbReference>
<dbReference type="Pfam" id="PF00406">
    <property type="entry name" value="ADK"/>
    <property type="match status" value="1"/>
</dbReference>
<sequence>MFLPNAYVLLVLMAPNAQQQLKVAEEQQPLVGGPTETIRRGIRAVLLGPPGSGKGTQAPKLAETYCACHLSTGDLLRAEVASGSELGERVKKTMEEGKLVSDETVCELIDVNLDKPECKTGFILDGFPRTTVQAEKLDELLEKRNTPLDSVVEFTIDDELLVRRITGRLFHRASGRSYHVEFNPPKVPMTDDITGEPLIRRSDDNEETLRKRLLTYHKLTAPLVSYYQQRGIHTAINASKPMSEVAAKIDSIFAKYTQQKDKIFYI</sequence>
<feature type="binding site" evidence="6">
    <location>
        <position position="72"/>
    </location>
    <ligand>
        <name>AMP</name>
        <dbReference type="ChEBI" id="CHEBI:456215"/>
    </ligand>
</feature>
<dbReference type="InterPro" id="IPR007862">
    <property type="entry name" value="Adenylate_kinase_lid-dom"/>
</dbReference>
<keyword evidence="2 6" id="KW-0547">Nucleotide-binding</keyword>
<dbReference type="GO" id="GO:0006172">
    <property type="term" value="P:ADP biosynthetic process"/>
    <property type="evidence" value="ECO:0007669"/>
    <property type="project" value="UniProtKB-UniRule"/>
</dbReference>
<dbReference type="EC" id="2.7.4.3" evidence="6"/>
<proteinExistence type="inferred from homology"/>
<evidence type="ECO:0000313" key="10">
    <source>
        <dbReference type="WBParaSite" id="L893_g10150.t1"/>
    </source>
</evidence>
<comment type="domain">
    <text evidence="6">Consists of three domains, a large central CORE domain and two small peripheral domains, NMPbind and LID, which undergo movements during catalysis. The LID domain closes over the site of phosphoryl transfer upon ATP binding. Assembling and dissambling the active center during each catalytic cycle provides an effective means to prevent ATP hydrolysis.</text>
</comment>
<evidence type="ECO:0000256" key="3">
    <source>
        <dbReference type="ARBA" id="ARBA00022777"/>
    </source>
</evidence>
<feature type="binding site" evidence="6">
    <location>
        <position position="168"/>
    </location>
    <ligand>
        <name>ATP</name>
        <dbReference type="ChEBI" id="CHEBI:30616"/>
    </ligand>
</feature>
<evidence type="ECO:0000256" key="6">
    <source>
        <dbReference type="HAMAP-Rule" id="MF_03168"/>
    </source>
</evidence>
<feature type="binding site" evidence="6">
    <location>
        <position position="201"/>
    </location>
    <ligand>
        <name>AMP</name>
        <dbReference type="ChEBI" id="CHEBI:456215"/>
    </ligand>
</feature>